<evidence type="ECO:0000256" key="2">
    <source>
        <dbReference type="ARBA" id="ARBA00004328"/>
    </source>
</evidence>
<evidence type="ECO:0000313" key="11">
    <source>
        <dbReference type="EMBL" id="QAX92391.1"/>
    </source>
</evidence>
<dbReference type="InterPro" id="IPR020991">
    <property type="entry name" value="Connector_podovirus"/>
</dbReference>
<evidence type="ECO:0000256" key="8">
    <source>
        <dbReference type="ARBA" id="ARBA00023009"/>
    </source>
</evidence>
<keyword evidence="12" id="KW-1185">Reference proteome</keyword>
<keyword evidence="10" id="KW-1160">Virus entry into host cell</keyword>
<comment type="function">
    <text evidence="1">Forms the portal vertex of the capsid. This portal plays critical roles in head assembly, genome packaging, neck/tail attachment, and genome ejection. The portal protein multimerizes as a single ring-shaped homododecamer arranged around a central channel.</text>
</comment>
<comment type="subcellular location">
    <subcellularLocation>
        <location evidence="2">Virion</location>
    </subcellularLocation>
</comment>
<dbReference type="GO" id="GO:0044423">
    <property type="term" value="C:virion component"/>
    <property type="evidence" value="ECO:0007669"/>
    <property type="project" value="UniProtKB-KW"/>
</dbReference>
<evidence type="ECO:0000256" key="5">
    <source>
        <dbReference type="ARBA" id="ARBA00022612"/>
    </source>
</evidence>
<keyword evidence="7" id="KW-0118">Viral capsid assembly</keyword>
<keyword evidence="8" id="KW-1171">Viral genome ejection through host cell envelope</keyword>
<evidence type="ECO:0000256" key="9">
    <source>
        <dbReference type="ARBA" id="ARBA00023219"/>
    </source>
</evidence>
<keyword evidence="4" id="KW-1162">Viral penetration into host cytoplasm</keyword>
<evidence type="ECO:0000256" key="3">
    <source>
        <dbReference type="ARBA" id="ARBA00022470"/>
    </source>
</evidence>
<reference evidence="12" key="1">
    <citation type="submission" date="2019-01" db="EMBL/GenBank/DDBJ databases">
        <title>PS3, a novel KP34virus infecting Providencia stuartii with a tail spike-associated depolymerase that enhances serum-mediated killing.</title>
        <authorList>
            <person name="Oliveira H."/>
            <person name="Mendes B."/>
            <person name="Lobocka M."/>
            <person name="Azeredo J."/>
        </authorList>
    </citation>
    <scope>NUCLEOTIDE SEQUENCE [LARGE SCALE GENOMIC DNA]</scope>
</reference>
<sequence length="515" mass="57417">MDTGMTTPTLETVFKDLQDHAVVQASTELAKWTIPSVMIPLSTVRDGRRVPLERDYQSKGAVLVNSLASKMVQSLIPDHTPFFNIVPTDEVAKMVRTALSLDESQFNSQMIQYATMASELAITGSSYSSYTILAQLLIITGNALLYRDPVTKDTSVYSVRQFSVNRDGAGNVRRIILHERIQAQDIPDELRNIHFSHKKPYDCEDLYTSIELKKGEREYWEITQEIGSHPVGEPSTYPKHLCPYIVCTTRLNTGEHYGRGIVEDYAPEFARLSELSTALQDYEIESMRLLNLVPSRAGIDITELNTAQTGDYLQAEVDAIVAHEGGTSQKIQVIQAEIQNIFLELARAFMYNGQFRQGERVTAEEIRATIQETNIGHLAVFSHVSETFLKPLAFLLLHEVEPVLTTVLSEGGGSVSLQVGAKVVNKSVVTDRLLQAALVVQQVLPVLTQVTDRFNPDAVIEGIFQGFNLDITQYVYTPEQLQQIQQQKDALAQEQAQQLQGQQDPTLVAQMTGSI</sequence>
<keyword evidence="9" id="KW-0231">Viral genome packaging</keyword>
<evidence type="ECO:0000256" key="6">
    <source>
        <dbReference type="ARBA" id="ARBA00022844"/>
    </source>
</evidence>
<keyword evidence="5" id="KW-1188">Viral release from host cell</keyword>
<dbReference type="Pfam" id="PF12236">
    <property type="entry name" value="Head-tail_con"/>
    <property type="match status" value="1"/>
</dbReference>
<evidence type="ECO:0000256" key="7">
    <source>
        <dbReference type="ARBA" id="ARBA00022950"/>
    </source>
</evidence>
<organism evidence="11 12">
    <name type="scientific">Providencia phage vB_PstP_PS3</name>
    <dbReference type="NCBI Taxonomy" id="2848038"/>
    <lineage>
        <taxon>Viruses</taxon>
        <taxon>Duplodnaviria</taxon>
        <taxon>Heunggongvirae</taxon>
        <taxon>Uroviricota</taxon>
        <taxon>Caudoviricetes</taxon>
        <taxon>Autographivirales</taxon>
        <taxon>Autoscriptoviridae</taxon>
        <taxon>Slopekvirinae</taxon>
        <taxon>Kakivirus</taxon>
        <taxon>Kakivirus PS3</taxon>
    </lineage>
</organism>
<protein>
    <submittedName>
        <fullName evidence="11">Portal protein</fullName>
    </submittedName>
</protein>
<dbReference type="GO" id="GO:0099002">
    <property type="term" value="P:symbiont genome ejection through host cell envelope, short tail mechanism"/>
    <property type="evidence" value="ECO:0007669"/>
    <property type="project" value="UniProtKB-KW"/>
</dbReference>
<evidence type="ECO:0000313" key="12">
    <source>
        <dbReference type="Proteomes" id="UP000290695"/>
    </source>
</evidence>
<gene>
    <name evidence="11" type="ORF">Stuart_34</name>
</gene>
<proteinExistence type="predicted"/>
<dbReference type="Proteomes" id="UP000290695">
    <property type="component" value="Segment"/>
</dbReference>
<accession>A0A411AWA7</accession>
<evidence type="ECO:0000256" key="4">
    <source>
        <dbReference type="ARBA" id="ARBA00022595"/>
    </source>
</evidence>
<evidence type="ECO:0000256" key="1">
    <source>
        <dbReference type="ARBA" id="ARBA00003421"/>
    </source>
</evidence>
<evidence type="ECO:0000256" key="10">
    <source>
        <dbReference type="ARBA" id="ARBA00023296"/>
    </source>
</evidence>
<keyword evidence="3" id="KW-1244">Viral short tail ejection system</keyword>
<name>A0A411AWA7_9CAUD</name>
<dbReference type="EMBL" id="MK387869">
    <property type="protein sequence ID" value="QAX92391.1"/>
    <property type="molecule type" value="Genomic_DNA"/>
</dbReference>
<keyword evidence="6" id="KW-0946">Virion</keyword>